<dbReference type="PANTHER" id="PTHR30489:SF0">
    <property type="entry name" value="LIPOPROTEIN-RELEASING SYSTEM TRANSMEMBRANE PROTEIN LOLE"/>
    <property type="match status" value="1"/>
</dbReference>
<feature type="transmembrane region" description="Helical" evidence="7">
    <location>
        <begin position="20"/>
        <end position="45"/>
    </location>
</feature>
<evidence type="ECO:0000256" key="5">
    <source>
        <dbReference type="ARBA" id="ARBA00022989"/>
    </source>
</evidence>
<evidence type="ECO:0000256" key="2">
    <source>
        <dbReference type="ARBA" id="ARBA00005236"/>
    </source>
</evidence>
<sequence length="423" mass="45806">MIKFLLKGLLRDRSRSFFPVLTVAFGVFLIVFLTAFLNGALASMFNTTAHHQTGHVKIMTQAYAAEAEQSPNELALLDLADWLAKLRAEYPDVIWTPRISFGGLIDIPDARGETRVQGPAAGLAVDLRAGSPEIGFLNLAKALVRGRLPEQAGEILLAEDFAQRLQVAPGDTVTLIGSTMHGSMAVNNFTLAGTVRFGVAAMDRGAIIADLRDVQNALDMQDAAGMLLGFFADDVYNDQQARALQTVFHAQYQDIADEFSPALRTLLEDSGMAGYFAMASSMMFIIALIFVAVMALVLWNAGLIGGLRRYGEMGVRLAIGESKSHIYCSMLGEAALIGLGGSLVGTFFGILLSYWLQYHGLDYGAIFKNSTMMVENIFRAQVTPGCYIIGFFPGVLATFIGNALAGLGIFKRQTAQLFKELET</sequence>
<dbReference type="InterPro" id="IPR003838">
    <property type="entry name" value="ABC3_permease_C"/>
</dbReference>
<dbReference type="EMBL" id="BGZN01000002">
    <property type="protein sequence ID" value="GBR72720.1"/>
    <property type="molecule type" value="Genomic_DNA"/>
</dbReference>
<evidence type="ECO:0000256" key="1">
    <source>
        <dbReference type="ARBA" id="ARBA00004651"/>
    </source>
</evidence>
<dbReference type="Pfam" id="PF02687">
    <property type="entry name" value="FtsX"/>
    <property type="match status" value="1"/>
</dbReference>
<feature type="transmembrane region" description="Helical" evidence="7">
    <location>
        <begin position="387"/>
        <end position="410"/>
    </location>
</feature>
<reference evidence="10 11" key="1">
    <citation type="journal article" date="2019" name="ISME J.">
        <title>Genome analyses of uncultured TG2/ZB3 bacteria in 'Margulisbacteria' specifically attached to ectosymbiotic spirochetes of protists in the termite gut.</title>
        <authorList>
            <person name="Utami Y.D."/>
            <person name="Kuwahara H."/>
            <person name="Igai K."/>
            <person name="Murakami T."/>
            <person name="Sugaya K."/>
            <person name="Morikawa T."/>
            <person name="Nagura Y."/>
            <person name="Yuki M."/>
            <person name="Deevong P."/>
            <person name="Inoue T."/>
            <person name="Kihara K."/>
            <person name="Lo N."/>
            <person name="Yamada A."/>
            <person name="Ohkuma M."/>
            <person name="Hongoh Y."/>
        </authorList>
    </citation>
    <scope>NUCLEOTIDE SEQUENCE [LARGE SCALE GENOMIC DNA]</scope>
    <source>
        <strain evidence="10">NkOx7-01</strain>
    </source>
</reference>
<proteinExistence type="inferred from homology"/>
<feature type="transmembrane region" description="Helical" evidence="7">
    <location>
        <begin position="334"/>
        <end position="356"/>
    </location>
</feature>
<accession>A0A388T8N5</accession>
<comment type="caution">
    <text evidence="10">The sequence shown here is derived from an EMBL/GenBank/DDBJ whole genome shotgun (WGS) entry which is preliminary data.</text>
</comment>
<evidence type="ECO:0000256" key="6">
    <source>
        <dbReference type="ARBA" id="ARBA00023136"/>
    </source>
</evidence>
<dbReference type="PANTHER" id="PTHR30489">
    <property type="entry name" value="LIPOPROTEIN-RELEASING SYSTEM TRANSMEMBRANE PROTEIN LOLE"/>
    <property type="match status" value="1"/>
</dbReference>
<protein>
    <submittedName>
        <fullName evidence="10">Lipoprotein releasing system transmembrane protein</fullName>
    </submittedName>
</protein>
<dbReference type="InterPro" id="IPR051447">
    <property type="entry name" value="Lipoprotein-release_system"/>
</dbReference>
<evidence type="ECO:0000259" key="8">
    <source>
        <dbReference type="Pfam" id="PF02687"/>
    </source>
</evidence>
<dbReference type="GO" id="GO:0044874">
    <property type="term" value="P:lipoprotein localization to outer membrane"/>
    <property type="evidence" value="ECO:0007669"/>
    <property type="project" value="TreeGrafter"/>
</dbReference>
<evidence type="ECO:0000256" key="3">
    <source>
        <dbReference type="ARBA" id="ARBA00022475"/>
    </source>
</evidence>
<dbReference type="GO" id="GO:0098797">
    <property type="term" value="C:plasma membrane protein complex"/>
    <property type="evidence" value="ECO:0007669"/>
    <property type="project" value="TreeGrafter"/>
</dbReference>
<name>A0A388T8N5_TERA1</name>
<feature type="transmembrane region" description="Helical" evidence="7">
    <location>
        <begin position="273"/>
        <end position="299"/>
    </location>
</feature>
<keyword evidence="10" id="KW-0449">Lipoprotein</keyword>
<comment type="similarity">
    <text evidence="2">Belongs to the ABC-4 integral membrane protein family. LolC/E subfamily.</text>
</comment>
<dbReference type="AlphaFoldDB" id="A0A388T8N5"/>
<keyword evidence="11" id="KW-1185">Reference proteome</keyword>
<evidence type="ECO:0000256" key="4">
    <source>
        <dbReference type="ARBA" id="ARBA00022692"/>
    </source>
</evidence>
<comment type="subcellular location">
    <subcellularLocation>
        <location evidence="1">Cell membrane</location>
        <topology evidence="1">Multi-pass membrane protein</topology>
    </subcellularLocation>
</comment>
<evidence type="ECO:0000259" key="9">
    <source>
        <dbReference type="Pfam" id="PF12704"/>
    </source>
</evidence>
<organism evidence="10 11">
    <name type="scientific">Termititenax aidoneus</name>
    <dbReference type="NCBI Taxonomy" id="2218524"/>
    <lineage>
        <taxon>Bacteria</taxon>
        <taxon>Bacillati</taxon>
        <taxon>Candidatus Margulisiibacteriota</taxon>
        <taxon>Candidatus Termititenacia</taxon>
        <taxon>Candidatus Termititenacales</taxon>
        <taxon>Candidatus Termititenacaceae</taxon>
        <taxon>Candidatus Termititenax</taxon>
    </lineage>
</organism>
<keyword evidence="4 7" id="KW-0812">Transmembrane</keyword>
<evidence type="ECO:0000256" key="7">
    <source>
        <dbReference type="SAM" id="Phobius"/>
    </source>
</evidence>
<feature type="domain" description="MacB-like periplasmic core" evidence="9">
    <location>
        <begin position="19"/>
        <end position="218"/>
    </location>
</feature>
<evidence type="ECO:0000313" key="11">
    <source>
        <dbReference type="Proteomes" id="UP000269352"/>
    </source>
</evidence>
<keyword evidence="5 7" id="KW-1133">Transmembrane helix</keyword>
<keyword evidence="3" id="KW-1003">Cell membrane</keyword>
<evidence type="ECO:0000313" key="10">
    <source>
        <dbReference type="EMBL" id="GBR72720.1"/>
    </source>
</evidence>
<feature type="domain" description="ABC3 transporter permease C-terminal" evidence="8">
    <location>
        <begin position="284"/>
        <end position="412"/>
    </location>
</feature>
<gene>
    <name evidence="10" type="primary">lolE</name>
    <name evidence="10" type="ORF">NO1_0216</name>
</gene>
<dbReference type="InterPro" id="IPR025857">
    <property type="entry name" value="MacB_PCD"/>
</dbReference>
<keyword evidence="6 7" id="KW-0472">Membrane</keyword>
<dbReference type="Proteomes" id="UP000269352">
    <property type="component" value="Unassembled WGS sequence"/>
</dbReference>
<dbReference type="Pfam" id="PF12704">
    <property type="entry name" value="MacB_PCD"/>
    <property type="match status" value="1"/>
</dbReference>